<name>K0YNP1_9ACTO</name>
<organism evidence="1 4">
    <name type="scientific">Schaalia turicensis ACS-279-V-Col4</name>
    <dbReference type="NCBI Taxonomy" id="883077"/>
    <lineage>
        <taxon>Bacteria</taxon>
        <taxon>Bacillati</taxon>
        <taxon>Actinomycetota</taxon>
        <taxon>Actinomycetes</taxon>
        <taxon>Actinomycetales</taxon>
        <taxon>Actinomycetaceae</taxon>
        <taxon>Schaalia</taxon>
    </lineage>
</organism>
<comment type="caution">
    <text evidence="1">The sequence shown here is derived from an EMBL/GenBank/DDBJ whole genome shotgun (WGS) entry which is preliminary data.</text>
</comment>
<protein>
    <submittedName>
        <fullName evidence="1">Uncharacterized protein</fullName>
    </submittedName>
</protein>
<dbReference type="STRING" id="883077.HMPREF9241_00001"/>
<gene>
    <name evidence="3" type="ORF">HMPREF9241_00001</name>
    <name evidence="2" type="ORF">HMPREF9241_01352</name>
    <name evidence="1" type="ORF">HMPREF9241_01603</name>
</gene>
<evidence type="ECO:0000313" key="3">
    <source>
        <dbReference type="EMBL" id="EJZ88479.1"/>
    </source>
</evidence>
<dbReference type="AlphaFoldDB" id="K0YNP1"/>
<keyword evidence="4" id="KW-1185">Reference proteome</keyword>
<dbReference type="EMBL" id="AGWQ01000001">
    <property type="protein sequence ID" value="EJZ88479.1"/>
    <property type="molecule type" value="Genomic_DNA"/>
</dbReference>
<dbReference type="EMBL" id="AGWQ01000009">
    <property type="protein sequence ID" value="EJZ85023.1"/>
    <property type="molecule type" value="Genomic_DNA"/>
</dbReference>
<evidence type="ECO:0000313" key="1">
    <source>
        <dbReference type="EMBL" id="EJZ85023.1"/>
    </source>
</evidence>
<dbReference type="EMBL" id="AGWQ01000008">
    <property type="protein sequence ID" value="EJZ85352.1"/>
    <property type="molecule type" value="Genomic_DNA"/>
</dbReference>
<proteinExistence type="predicted"/>
<reference evidence="1 4" key="1">
    <citation type="submission" date="2012-07" db="EMBL/GenBank/DDBJ databases">
        <title>The Genome Sequence of Actinomyces turicensis ACS-279-V-COL4.</title>
        <authorList>
            <consortium name="The Broad Institute Genome Sequencing Platform"/>
            <person name="Earl A."/>
            <person name="Ward D."/>
            <person name="Feldgarden M."/>
            <person name="Gevers D."/>
            <person name="Saerens B."/>
            <person name="Vaneechoutte M."/>
            <person name="Walker B."/>
            <person name="Young S.K."/>
            <person name="Zeng Q."/>
            <person name="Gargeya S."/>
            <person name="Fitzgerald M."/>
            <person name="Haas B."/>
            <person name="Abouelleil A."/>
            <person name="Alvarado L."/>
            <person name="Arachchi H.M."/>
            <person name="Berlin A."/>
            <person name="Chapman S.B."/>
            <person name="Goldberg J."/>
            <person name="Griggs A."/>
            <person name="Gujja S."/>
            <person name="Hansen M."/>
            <person name="Howarth C."/>
            <person name="Imamovic A."/>
            <person name="Larimer J."/>
            <person name="McCowen C."/>
            <person name="Montmayeur A."/>
            <person name="Murphy C."/>
            <person name="Neiman D."/>
            <person name="Pearson M."/>
            <person name="Priest M."/>
            <person name="Roberts A."/>
            <person name="Saif S."/>
            <person name="Shea T."/>
            <person name="Sisk P."/>
            <person name="Sykes S."/>
            <person name="Wortman J."/>
            <person name="Nusbaum C."/>
            <person name="Birren B."/>
        </authorList>
    </citation>
    <scope>NUCLEOTIDE SEQUENCE [LARGE SCALE GENOMIC DNA]</scope>
    <source>
        <strain evidence="1 4">ACS-279-V-Col4</strain>
    </source>
</reference>
<dbReference type="eggNOG" id="ENOG502ZNS6">
    <property type="taxonomic scope" value="Bacteria"/>
</dbReference>
<evidence type="ECO:0000313" key="4">
    <source>
        <dbReference type="Proteomes" id="UP000003994"/>
    </source>
</evidence>
<sequence length="92" mass="10275">MWRTEPTRVENLGDELWVGVKGQSNSVIAGSPRNAFRCSVVCCLVEVELLDGRWALWVTDVSQTPNAIRLSMAVRLRGISFVVERETAQIIS</sequence>
<evidence type="ECO:0000313" key="2">
    <source>
        <dbReference type="EMBL" id="EJZ85352.1"/>
    </source>
</evidence>
<dbReference type="HOGENOM" id="CLU_2406734_0_0_11"/>
<accession>K0YNP1</accession>
<dbReference type="Proteomes" id="UP000003994">
    <property type="component" value="Unassembled WGS sequence"/>
</dbReference>